<organism evidence="3 4">
    <name type="scientific">Melipona bicolor</name>
    <dbReference type="NCBI Taxonomy" id="60889"/>
    <lineage>
        <taxon>Eukaryota</taxon>
        <taxon>Metazoa</taxon>
        <taxon>Ecdysozoa</taxon>
        <taxon>Arthropoda</taxon>
        <taxon>Hexapoda</taxon>
        <taxon>Insecta</taxon>
        <taxon>Pterygota</taxon>
        <taxon>Neoptera</taxon>
        <taxon>Endopterygota</taxon>
        <taxon>Hymenoptera</taxon>
        <taxon>Apocrita</taxon>
        <taxon>Aculeata</taxon>
        <taxon>Apoidea</taxon>
        <taxon>Anthophila</taxon>
        <taxon>Apidae</taxon>
        <taxon>Melipona</taxon>
    </lineage>
</organism>
<dbReference type="EMBL" id="JAHYIQ010000001">
    <property type="protein sequence ID" value="KAK1138005.1"/>
    <property type="molecule type" value="Genomic_DNA"/>
</dbReference>
<reference evidence="3" key="1">
    <citation type="submission" date="2021-10" db="EMBL/GenBank/DDBJ databases">
        <title>Melipona bicolor Genome sequencing and assembly.</title>
        <authorList>
            <person name="Araujo N.S."/>
            <person name="Arias M.C."/>
        </authorList>
    </citation>
    <scope>NUCLEOTIDE SEQUENCE</scope>
    <source>
        <strain evidence="3">USP_2M_L1-L4_2017</strain>
        <tissue evidence="3">Whole body</tissue>
    </source>
</reference>
<evidence type="ECO:0000256" key="1">
    <source>
        <dbReference type="SAM" id="MobiDB-lite"/>
    </source>
</evidence>
<sequence length="131" mass="13401">MMGSAEGNAVVVVVVVAIVVVVGHRGNAGGLQLRGPPGSGRSDESPAPKRLKSAAHTPTDRENNIGVSPKAASLLAREMDFPCTVGNQANNLVLCNGYAARAALPHSTFLSSFQPVPDRSALAGKTVITST</sequence>
<keyword evidence="2" id="KW-0732">Signal</keyword>
<evidence type="ECO:0000256" key="2">
    <source>
        <dbReference type="SAM" id="SignalP"/>
    </source>
</evidence>
<proteinExistence type="predicted"/>
<gene>
    <name evidence="3" type="ORF">K0M31_002496</name>
</gene>
<evidence type="ECO:0008006" key="5">
    <source>
        <dbReference type="Google" id="ProtNLM"/>
    </source>
</evidence>
<dbReference type="AlphaFoldDB" id="A0AA40KYP5"/>
<evidence type="ECO:0000313" key="4">
    <source>
        <dbReference type="Proteomes" id="UP001177670"/>
    </source>
</evidence>
<name>A0AA40KYP5_9HYME</name>
<feature type="chain" id="PRO_5041397621" description="Secreted protein" evidence="2">
    <location>
        <begin position="29"/>
        <end position="131"/>
    </location>
</feature>
<feature type="signal peptide" evidence="2">
    <location>
        <begin position="1"/>
        <end position="28"/>
    </location>
</feature>
<protein>
    <recommendedName>
        <fullName evidence="5">Secreted protein</fullName>
    </recommendedName>
</protein>
<accession>A0AA40KYP5</accession>
<keyword evidence="4" id="KW-1185">Reference proteome</keyword>
<dbReference type="Proteomes" id="UP001177670">
    <property type="component" value="Unassembled WGS sequence"/>
</dbReference>
<evidence type="ECO:0000313" key="3">
    <source>
        <dbReference type="EMBL" id="KAK1138005.1"/>
    </source>
</evidence>
<feature type="region of interest" description="Disordered" evidence="1">
    <location>
        <begin position="29"/>
        <end position="68"/>
    </location>
</feature>
<comment type="caution">
    <text evidence="3">The sequence shown here is derived from an EMBL/GenBank/DDBJ whole genome shotgun (WGS) entry which is preliminary data.</text>
</comment>